<dbReference type="InterPro" id="IPR029060">
    <property type="entry name" value="PIN-like_dom_sf"/>
</dbReference>
<evidence type="ECO:0000313" key="2">
    <source>
        <dbReference type="EMBL" id="AMM40727.1"/>
    </source>
</evidence>
<sequence length="143" mass="16374">MYKAFFDTNILAYEFDKSEHRKQALVVDLINEWRPSGRMIISTQVLQELYVVLIQKLKPALKEEIAEEIIRNYSKLDVVIIDPSLILSGIGIKRKYKISFWDALIVAAAQRAGCKILFTEDLSHGMKIAGIEIVNPFFKFAVL</sequence>
<dbReference type="SUPFAM" id="SSF88723">
    <property type="entry name" value="PIN domain-like"/>
    <property type="match status" value="1"/>
</dbReference>
<dbReference type="Pfam" id="PF01850">
    <property type="entry name" value="PIN"/>
    <property type="match status" value="1"/>
</dbReference>
<accession>A0A7U4QJY4</accession>
<reference evidence="2 3" key="1">
    <citation type="submission" date="2015-10" db="EMBL/GenBank/DDBJ databases">
        <title>Candidatus Desulfofervidus auxilii, a hydrogenotrophic sulfate-reducing bacterium involved in the thermophilic anaerobic oxidation of methane.</title>
        <authorList>
            <person name="Krukenberg V."/>
            <person name="Richter M."/>
            <person name="Wegener G."/>
        </authorList>
    </citation>
    <scope>NUCLEOTIDE SEQUENCE [LARGE SCALE GENOMIC DNA]</scope>
    <source>
        <strain evidence="2 3">HS1</strain>
    </source>
</reference>
<dbReference type="InterPro" id="IPR002716">
    <property type="entry name" value="PIN_dom"/>
</dbReference>
<protein>
    <submittedName>
        <fullName evidence="2">Twitching motility protein PilT</fullName>
    </submittedName>
</protein>
<dbReference type="AlphaFoldDB" id="A0A7U4QJY4"/>
<dbReference type="OrthoDB" id="8687082at2"/>
<dbReference type="EMBL" id="CP013015">
    <property type="protein sequence ID" value="AMM40727.1"/>
    <property type="molecule type" value="Genomic_DNA"/>
</dbReference>
<dbReference type="Gene3D" id="3.40.50.1010">
    <property type="entry name" value="5'-nuclease"/>
    <property type="match status" value="1"/>
</dbReference>
<evidence type="ECO:0000313" key="3">
    <source>
        <dbReference type="Proteomes" id="UP000070560"/>
    </source>
</evidence>
<dbReference type="CDD" id="cd18692">
    <property type="entry name" value="PIN_VapC-like"/>
    <property type="match status" value="1"/>
</dbReference>
<gene>
    <name evidence="2" type="primary">pilT</name>
    <name evidence="2" type="ORF">HS1_000923</name>
</gene>
<feature type="domain" description="PIN" evidence="1">
    <location>
        <begin position="5"/>
        <end position="121"/>
    </location>
</feature>
<organism evidence="2 3">
    <name type="scientific">Desulfofervidus auxilii</name>
    <dbReference type="NCBI Taxonomy" id="1621989"/>
    <lineage>
        <taxon>Bacteria</taxon>
        <taxon>Pseudomonadati</taxon>
        <taxon>Thermodesulfobacteriota</taxon>
        <taxon>Candidatus Desulfofervidia</taxon>
        <taxon>Candidatus Desulfofervidales</taxon>
        <taxon>Candidatus Desulfofervidaceae</taxon>
        <taxon>Candidatus Desulfofervidus</taxon>
    </lineage>
</organism>
<dbReference type="Proteomes" id="UP000070560">
    <property type="component" value="Chromosome"/>
</dbReference>
<dbReference type="KEGG" id="daw:HS1_000923"/>
<keyword evidence="3" id="KW-1185">Reference proteome</keyword>
<dbReference type="RefSeq" id="WP_066061610.1">
    <property type="nucleotide sequence ID" value="NZ_CP013015.1"/>
</dbReference>
<name>A0A7U4QJY4_DESA2</name>
<evidence type="ECO:0000259" key="1">
    <source>
        <dbReference type="Pfam" id="PF01850"/>
    </source>
</evidence>
<proteinExistence type="predicted"/>